<keyword evidence="5" id="KW-1185">Reference proteome</keyword>
<feature type="signal peptide" evidence="3">
    <location>
        <begin position="1"/>
        <end position="20"/>
    </location>
</feature>
<dbReference type="Proteomes" id="UP001437256">
    <property type="component" value="Unassembled WGS sequence"/>
</dbReference>
<dbReference type="PANTHER" id="PTHR31836:SF28">
    <property type="entry name" value="SRCR DOMAIN-CONTAINING PROTEIN-RELATED"/>
    <property type="match status" value="1"/>
</dbReference>
<dbReference type="PANTHER" id="PTHR31836">
    <property type="match status" value="1"/>
</dbReference>
<gene>
    <name evidence="4" type="ORF">AAF712_000935</name>
</gene>
<comment type="caution">
    <text evidence="4">The sequence shown here is derived from an EMBL/GenBank/DDBJ whole genome shotgun (WGS) entry which is preliminary data.</text>
</comment>
<proteinExistence type="predicted"/>
<feature type="chain" id="PRO_5046734494" evidence="3">
    <location>
        <begin position="21"/>
        <end position="290"/>
    </location>
</feature>
<name>A0ABR3AHE4_9AGAR</name>
<dbReference type="InterPro" id="IPR036908">
    <property type="entry name" value="RlpA-like_sf"/>
</dbReference>
<evidence type="ECO:0000313" key="5">
    <source>
        <dbReference type="Proteomes" id="UP001437256"/>
    </source>
</evidence>
<feature type="compositionally biased region" description="Basic residues" evidence="2">
    <location>
        <begin position="190"/>
        <end position="209"/>
    </location>
</feature>
<accession>A0ABR3AHE4</accession>
<dbReference type="SUPFAM" id="SSF50685">
    <property type="entry name" value="Barwin-like endoglucanases"/>
    <property type="match status" value="1"/>
</dbReference>
<evidence type="ECO:0000256" key="1">
    <source>
        <dbReference type="ARBA" id="ARBA00022729"/>
    </source>
</evidence>
<feature type="region of interest" description="Disordered" evidence="2">
    <location>
        <begin position="149"/>
        <end position="222"/>
    </location>
</feature>
<evidence type="ECO:0000256" key="2">
    <source>
        <dbReference type="SAM" id="MobiDB-lite"/>
    </source>
</evidence>
<dbReference type="CDD" id="cd22191">
    <property type="entry name" value="DPBB_RlpA_EXP_N-like"/>
    <property type="match status" value="1"/>
</dbReference>
<evidence type="ECO:0000256" key="3">
    <source>
        <dbReference type="SAM" id="SignalP"/>
    </source>
</evidence>
<protein>
    <submittedName>
        <fullName evidence="4">Uncharacterized protein</fullName>
    </submittedName>
</protein>
<evidence type="ECO:0000313" key="4">
    <source>
        <dbReference type="EMBL" id="KAL0072012.1"/>
    </source>
</evidence>
<sequence>MRSFSILSLLVATLVSSAVATPGRTHISVHQHQRRANKLAKRISHSDDAVWNIEKRQAEGARMTYYKAGLGACGGYNGDNDKIVALNEYQWDGGKHCGQQITIEINGITAQATITDLCPFDSCPFGALDLTHGLFSIWGNPEQLGVMTGRWWFGSGGGGGGQQPTTTRHEEPTTTPPPPPPTTSTTSTPPRRHRRLALLRRPLRLRPRPRPQPPARPLQLHRPPVPRAALLLPLQSPRPPPHRFNKLSQPAVFMSSTTLLVMWDASCSQQCISRPERLFHILFTLFPGFG</sequence>
<keyword evidence="1 3" id="KW-0732">Signal</keyword>
<organism evidence="4 5">
    <name type="scientific">Marasmius tenuissimus</name>
    <dbReference type="NCBI Taxonomy" id="585030"/>
    <lineage>
        <taxon>Eukaryota</taxon>
        <taxon>Fungi</taxon>
        <taxon>Dikarya</taxon>
        <taxon>Basidiomycota</taxon>
        <taxon>Agaricomycotina</taxon>
        <taxon>Agaricomycetes</taxon>
        <taxon>Agaricomycetidae</taxon>
        <taxon>Agaricales</taxon>
        <taxon>Marasmiineae</taxon>
        <taxon>Marasmiaceae</taxon>
        <taxon>Marasmius</taxon>
    </lineage>
</organism>
<dbReference type="InterPro" id="IPR051477">
    <property type="entry name" value="Expansin_CellWall"/>
</dbReference>
<reference evidence="4 5" key="1">
    <citation type="submission" date="2024-05" db="EMBL/GenBank/DDBJ databases">
        <title>A draft genome resource for the thread blight pathogen Marasmius tenuissimus strain MS-2.</title>
        <authorList>
            <person name="Yulfo-Soto G.E."/>
            <person name="Baruah I.K."/>
            <person name="Amoako-Attah I."/>
            <person name="Bukari Y."/>
            <person name="Meinhardt L.W."/>
            <person name="Bailey B.A."/>
            <person name="Cohen S.P."/>
        </authorList>
    </citation>
    <scope>NUCLEOTIDE SEQUENCE [LARGE SCALE GENOMIC DNA]</scope>
    <source>
        <strain evidence="4 5">MS-2</strain>
    </source>
</reference>
<dbReference type="EMBL" id="JBBXMP010000002">
    <property type="protein sequence ID" value="KAL0072012.1"/>
    <property type="molecule type" value="Genomic_DNA"/>
</dbReference>
<dbReference type="Gene3D" id="2.40.40.10">
    <property type="entry name" value="RlpA-like domain"/>
    <property type="match status" value="1"/>
</dbReference>